<dbReference type="Proteomes" id="UP000193435">
    <property type="component" value="Unassembled WGS sequence"/>
</dbReference>
<dbReference type="InterPro" id="IPR046283">
    <property type="entry name" value="DUF6320"/>
</dbReference>
<feature type="transmembrane region" description="Helical" evidence="1">
    <location>
        <begin position="186"/>
        <end position="205"/>
    </location>
</feature>
<feature type="transmembrane region" description="Helical" evidence="1">
    <location>
        <begin position="49"/>
        <end position="72"/>
    </location>
</feature>
<evidence type="ECO:0000256" key="1">
    <source>
        <dbReference type="SAM" id="Phobius"/>
    </source>
</evidence>
<keyword evidence="3" id="KW-1185">Reference proteome</keyword>
<reference evidence="2 3" key="1">
    <citation type="submission" date="2017-04" db="EMBL/GenBank/DDBJ databases">
        <authorList>
            <person name="Afonso C.L."/>
            <person name="Miller P.J."/>
            <person name="Scott M.A."/>
            <person name="Spackman E."/>
            <person name="Goraichik I."/>
            <person name="Dimitrov K.M."/>
            <person name="Suarez D.L."/>
            <person name="Swayne D.E."/>
        </authorList>
    </citation>
    <scope>NUCLEOTIDE SEQUENCE [LARGE SCALE GENOMIC DNA]</scope>
    <source>
        <strain evidence="2 3">LMG26642</strain>
    </source>
</reference>
<dbReference type="AlphaFoldDB" id="A0A1X7N0S0"/>
<keyword evidence="1" id="KW-1133">Transmembrane helix</keyword>
<feature type="transmembrane region" description="Helical" evidence="1">
    <location>
        <begin position="105"/>
        <end position="122"/>
    </location>
</feature>
<sequence length="221" mass="25251">MSYCSVCQTAIEGNWKDCPLCGQALDQKAATAESNPYPPIPLRYNIKKVFSLLMIFTIIIGLLFIGIEEIWLDQSQGLKLAVLGIVSLWTVVYTLIRKRRNIAKSILYLLIIVSVISIYLDYSLEWNGWSTTYVIPVICIFADLALTISVKIIFLEVGDYILYLLIVVILGFFPALFLFLNWTTNPIPSVLSIIISAIMFIVLFVSHRKVIMFEWEKRMQI</sequence>
<feature type="transmembrane region" description="Helical" evidence="1">
    <location>
        <begin position="161"/>
        <end position="180"/>
    </location>
</feature>
<dbReference type="Pfam" id="PF19845">
    <property type="entry name" value="DUF6320"/>
    <property type="match status" value="1"/>
</dbReference>
<keyword evidence="1" id="KW-0812">Transmembrane</keyword>
<dbReference type="OrthoDB" id="2164897at2"/>
<gene>
    <name evidence="2" type="ORF">SAMN04488700_1167</name>
</gene>
<evidence type="ECO:0000313" key="3">
    <source>
        <dbReference type="Proteomes" id="UP000193435"/>
    </source>
</evidence>
<proteinExistence type="predicted"/>
<protein>
    <submittedName>
        <fullName evidence="2">Uncharacterized protein</fullName>
    </submittedName>
</protein>
<name>A0A1X7N0S0_9LACT</name>
<accession>A0A1X7N0S0</accession>
<dbReference type="STRING" id="1073423.SAMN04488700_1167"/>
<feature type="transmembrane region" description="Helical" evidence="1">
    <location>
        <begin position="78"/>
        <end position="96"/>
    </location>
</feature>
<keyword evidence="1" id="KW-0472">Membrane</keyword>
<dbReference type="EMBL" id="FXBJ01000002">
    <property type="protein sequence ID" value="SMH30341.1"/>
    <property type="molecule type" value="Genomic_DNA"/>
</dbReference>
<feature type="transmembrane region" description="Helical" evidence="1">
    <location>
        <begin position="134"/>
        <end position="154"/>
    </location>
</feature>
<organism evidence="2 3">
    <name type="scientific">Carnobacterium iners</name>
    <dbReference type="NCBI Taxonomy" id="1073423"/>
    <lineage>
        <taxon>Bacteria</taxon>
        <taxon>Bacillati</taxon>
        <taxon>Bacillota</taxon>
        <taxon>Bacilli</taxon>
        <taxon>Lactobacillales</taxon>
        <taxon>Carnobacteriaceae</taxon>
        <taxon>Carnobacterium</taxon>
    </lineage>
</organism>
<dbReference type="RefSeq" id="WP_085559352.1">
    <property type="nucleotide sequence ID" value="NZ_FOAH01000001.1"/>
</dbReference>
<evidence type="ECO:0000313" key="2">
    <source>
        <dbReference type="EMBL" id="SMH30341.1"/>
    </source>
</evidence>